<comment type="caution">
    <text evidence="8">The sequence shown here is derived from an EMBL/GenBank/DDBJ whole genome shotgun (WGS) entry which is preliminary data.</text>
</comment>
<feature type="transmembrane region" description="Helical" evidence="6">
    <location>
        <begin position="49"/>
        <end position="67"/>
    </location>
</feature>
<dbReference type="Gene3D" id="1.20.120.940">
    <property type="entry name" value="Putative aromatic acid exporter, C-terminal domain"/>
    <property type="match status" value="1"/>
</dbReference>
<evidence type="ECO:0000256" key="5">
    <source>
        <dbReference type="ARBA" id="ARBA00023136"/>
    </source>
</evidence>
<accession>A0ABV6DQ04</accession>
<evidence type="ECO:0000256" key="4">
    <source>
        <dbReference type="ARBA" id="ARBA00022989"/>
    </source>
</evidence>
<keyword evidence="4 6" id="KW-1133">Transmembrane helix</keyword>
<organism evidence="8 9">
    <name type="scientific">Paenibacillus chartarius</name>
    <dbReference type="NCBI Taxonomy" id="747481"/>
    <lineage>
        <taxon>Bacteria</taxon>
        <taxon>Bacillati</taxon>
        <taxon>Bacillota</taxon>
        <taxon>Bacilli</taxon>
        <taxon>Bacillales</taxon>
        <taxon>Paenibacillaceae</taxon>
        <taxon>Paenibacillus</taxon>
    </lineage>
</organism>
<name>A0ABV6DQ04_9BACL</name>
<dbReference type="Pfam" id="PF06081">
    <property type="entry name" value="ArAE_1"/>
    <property type="match status" value="1"/>
</dbReference>
<dbReference type="InterPro" id="IPR038323">
    <property type="entry name" value="ArAE_1_C_sf"/>
</dbReference>
<feature type="domain" description="Putative aromatic acid exporter C-terminal" evidence="7">
    <location>
        <begin position="148"/>
        <end position="306"/>
    </location>
</feature>
<feature type="transmembrane region" description="Helical" evidence="6">
    <location>
        <begin position="74"/>
        <end position="93"/>
    </location>
</feature>
<evidence type="ECO:0000256" key="1">
    <source>
        <dbReference type="ARBA" id="ARBA00004651"/>
    </source>
</evidence>
<protein>
    <submittedName>
        <fullName evidence="8">Aromatic acid exporter family protein</fullName>
    </submittedName>
</protein>
<evidence type="ECO:0000313" key="9">
    <source>
        <dbReference type="Proteomes" id="UP001589776"/>
    </source>
</evidence>
<dbReference type="Pfam" id="PF11728">
    <property type="entry name" value="ArAE_1_C"/>
    <property type="match status" value="1"/>
</dbReference>
<feature type="transmembrane region" description="Helical" evidence="6">
    <location>
        <begin position="12"/>
        <end position="37"/>
    </location>
</feature>
<dbReference type="InterPro" id="IPR021062">
    <property type="entry name" value="ArAE_1_C"/>
</dbReference>
<sequence>MGIRVIKTAIAVVVSIYIAEWLHLGSPLSAGLLAILGIEVTRKKGLNSALQRIGASVVGLLVASGLFRFLGFEIWVIGLFVLVVFPILHRANLRDGAVTGSVVMFHLYNLHSYSYATIINEVQLLLVGLGSATLINFLYMPNEHPAITACKNKAEGLFSDIFLHFAAHLRDTSQVWDGAELLAAEETVNRGRQLADKLQQNSFSMSGGKWTLYFYMRGEQLESIHRMASLVAQVYEALPQGGHLADVFEELSRDVKESYYTGRSEMRLRELETVFRSMPLPATRGEFEIRSALLQLMLELHGYLGVAKKTKSQLADTSAGTKAGAKA</sequence>
<dbReference type="InterPro" id="IPR052984">
    <property type="entry name" value="UPF0421"/>
</dbReference>
<dbReference type="InterPro" id="IPR010343">
    <property type="entry name" value="ArAE_1"/>
</dbReference>
<dbReference type="Proteomes" id="UP001589776">
    <property type="component" value="Unassembled WGS sequence"/>
</dbReference>
<keyword evidence="5 6" id="KW-0472">Membrane</keyword>
<evidence type="ECO:0000259" key="7">
    <source>
        <dbReference type="Pfam" id="PF11728"/>
    </source>
</evidence>
<evidence type="ECO:0000256" key="3">
    <source>
        <dbReference type="ARBA" id="ARBA00022692"/>
    </source>
</evidence>
<keyword evidence="2" id="KW-1003">Cell membrane</keyword>
<dbReference type="PANTHER" id="PTHR40064">
    <property type="entry name" value="MEMBRANE PROTEIN-RELATED"/>
    <property type="match status" value="1"/>
</dbReference>
<feature type="transmembrane region" description="Helical" evidence="6">
    <location>
        <begin position="113"/>
        <end position="139"/>
    </location>
</feature>
<dbReference type="RefSeq" id="WP_377472144.1">
    <property type="nucleotide sequence ID" value="NZ_JBHLWN010000077.1"/>
</dbReference>
<gene>
    <name evidence="8" type="ORF">ACFFK0_20195</name>
</gene>
<evidence type="ECO:0000313" key="8">
    <source>
        <dbReference type="EMBL" id="MFC0214732.1"/>
    </source>
</evidence>
<evidence type="ECO:0000256" key="2">
    <source>
        <dbReference type="ARBA" id="ARBA00022475"/>
    </source>
</evidence>
<keyword evidence="9" id="KW-1185">Reference proteome</keyword>
<dbReference type="PANTHER" id="PTHR40064:SF1">
    <property type="entry name" value="MEMBRANE PROTEIN"/>
    <property type="match status" value="1"/>
</dbReference>
<proteinExistence type="predicted"/>
<evidence type="ECO:0000256" key="6">
    <source>
        <dbReference type="SAM" id="Phobius"/>
    </source>
</evidence>
<reference evidence="8 9" key="1">
    <citation type="submission" date="2024-09" db="EMBL/GenBank/DDBJ databases">
        <authorList>
            <person name="Sun Q."/>
            <person name="Mori K."/>
        </authorList>
    </citation>
    <scope>NUCLEOTIDE SEQUENCE [LARGE SCALE GENOMIC DNA]</scope>
    <source>
        <strain evidence="8 9">CCM 7759</strain>
    </source>
</reference>
<dbReference type="EMBL" id="JBHLWN010000077">
    <property type="protein sequence ID" value="MFC0214732.1"/>
    <property type="molecule type" value="Genomic_DNA"/>
</dbReference>
<keyword evidence="3 6" id="KW-0812">Transmembrane</keyword>
<comment type="subcellular location">
    <subcellularLocation>
        <location evidence="1">Cell membrane</location>
        <topology evidence="1">Multi-pass membrane protein</topology>
    </subcellularLocation>
</comment>